<dbReference type="PANTHER" id="PTHR11527">
    <property type="entry name" value="HEAT-SHOCK PROTEIN 20 FAMILY MEMBER"/>
    <property type="match status" value="1"/>
</dbReference>
<dbReference type="Pfam" id="PF00011">
    <property type="entry name" value="HSP20"/>
    <property type="match status" value="1"/>
</dbReference>
<evidence type="ECO:0000256" key="2">
    <source>
        <dbReference type="RuleBase" id="RU003616"/>
    </source>
</evidence>
<evidence type="ECO:0000313" key="5">
    <source>
        <dbReference type="EMBL" id="AIE84334.1"/>
    </source>
</evidence>
<feature type="region of interest" description="Disordered" evidence="3">
    <location>
        <begin position="113"/>
        <end position="166"/>
    </location>
</feature>
<dbReference type="EMBL" id="CP007139">
    <property type="protein sequence ID" value="AIE84334.1"/>
    <property type="molecule type" value="Genomic_DNA"/>
</dbReference>
<dbReference type="Gene3D" id="2.60.40.790">
    <property type="match status" value="1"/>
</dbReference>
<evidence type="ECO:0000256" key="3">
    <source>
        <dbReference type="SAM" id="MobiDB-lite"/>
    </source>
</evidence>
<evidence type="ECO:0000259" key="4">
    <source>
        <dbReference type="PROSITE" id="PS01031"/>
    </source>
</evidence>
<comment type="similarity">
    <text evidence="1 2">Belongs to the small heat shock protein (HSP20) family.</text>
</comment>
<proteinExistence type="inferred from homology"/>
<keyword evidence="6" id="KW-1185">Reference proteome</keyword>
<dbReference type="STRING" id="661478.OP10G_0966"/>
<dbReference type="CDD" id="cd06464">
    <property type="entry name" value="ACD_sHsps-like"/>
    <property type="match status" value="1"/>
</dbReference>
<reference evidence="5 6" key="1">
    <citation type="journal article" date="2014" name="PLoS ONE">
        <title>The first complete genome sequence of the class fimbriimonadia in the phylum armatimonadetes.</title>
        <authorList>
            <person name="Hu Z.Y."/>
            <person name="Wang Y.Z."/>
            <person name="Im W.T."/>
            <person name="Wang S.Y."/>
            <person name="Zhao G.P."/>
            <person name="Zheng H.J."/>
            <person name="Quan Z.X."/>
        </authorList>
    </citation>
    <scope>NUCLEOTIDE SEQUENCE [LARGE SCALE GENOMIC DNA]</scope>
    <source>
        <strain evidence="5">Gsoil 348</strain>
    </source>
</reference>
<accession>A0A068NRT7</accession>
<dbReference type="Proteomes" id="UP000027982">
    <property type="component" value="Chromosome"/>
</dbReference>
<keyword evidence="5" id="KW-0346">Stress response</keyword>
<dbReference type="KEGG" id="fgi:OP10G_0966"/>
<dbReference type="AlphaFoldDB" id="A0A068NRT7"/>
<dbReference type="PROSITE" id="PS01031">
    <property type="entry name" value="SHSP"/>
    <property type="match status" value="1"/>
</dbReference>
<dbReference type="InterPro" id="IPR002068">
    <property type="entry name" value="A-crystallin/Hsp20_dom"/>
</dbReference>
<name>A0A068NRT7_FIMGI</name>
<gene>
    <name evidence="5" type="ORF">OP10G_0966</name>
</gene>
<dbReference type="InterPro" id="IPR008978">
    <property type="entry name" value="HSP20-like_chaperone"/>
</dbReference>
<dbReference type="InterPro" id="IPR031107">
    <property type="entry name" value="Small_HSP"/>
</dbReference>
<dbReference type="HOGENOM" id="CLU_046737_12_2_0"/>
<evidence type="ECO:0000256" key="1">
    <source>
        <dbReference type="PROSITE-ProRule" id="PRU00285"/>
    </source>
</evidence>
<evidence type="ECO:0000313" key="6">
    <source>
        <dbReference type="Proteomes" id="UP000027982"/>
    </source>
</evidence>
<protein>
    <submittedName>
        <fullName evidence="5">Heat shock protein Hsp20</fullName>
    </submittedName>
</protein>
<dbReference type="SUPFAM" id="SSF49764">
    <property type="entry name" value="HSP20-like chaperones"/>
    <property type="match status" value="1"/>
</dbReference>
<feature type="domain" description="SHSP" evidence="4">
    <location>
        <begin position="14"/>
        <end position="129"/>
    </location>
</feature>
<organism evidence="5 6">
    <name type="scientific">Fimbriimonas ginsengisoli Gsoil 348</name>
    <dbReference type="NCBI Taxonomy" id="661478"/>
    <lineage>
        <taxon>Bacteria</taxon>
        <taxon>Bacillati</taxon>
        <taxon>Armatimonadota</taxon>
        <taxon>Fimbriimonadia</taxon>
        <taxon>Fimbriimonadales</taxon>
        <taxon>Fimbriimonadaceae</taxon>
        <taxon>Fimbriimonas</taxon>
    </lineage>
</organism>
<sequence length="166" mass="18411">MWNLMDRFSQTRSDNIGSSTFPIDIFERDGRITIRASLPGVKPEDLNVSMDQGVLTITGETKDDLERREGNRVYHREHSFGRFVRSVRIPEEVNENAIDANFENGVLTVSMPITKPQQPQPRQIAVRSGSSSAPAIDAGKGKSDFAYADQGKADTSDQREKAGKKG</sequence>
<dbReference type="eggNOG" id="COG0071">
    <property type="taxonomic scope" value="Bacteria"/>
</dbReference>
<feature type="compositionally biased region" description="Basic and acidic residues" evidence="3">
    <location>
        <begin position="151"/>
        <end position="166"/>
    </location>
</feature>